<organism evidence="2 3">
    <name type="scientific">[Candida] railenensis</name>
    <dbReference type="NCBI Taxonomy" id="45579"/>
    <lineage>
        <taxon>Eukaryota</taxon>
        <taxon>Fungi</taxon>
        <taxon>Dikarya</taxon>
        <taxon>Ascomycota</taxon>
        <taxon>Saccharomycotina</taxon>
        <taxon>Pichiomycetes</taxon>
        <taxon>Debaryomycetaceae</taxon>
        <taxon>Kurtzmaniella</taxon>
    </lineage>
</organism>
<evidence type="ECO:0000313" key="3">
    <source>
        <dbReference type="Proteomes" id="UP000837801"/>
    </source>
</evidence>
<comment type="caution">
    <text evidence="2">The sequence shown here is derived from an EMBL/GenBank/DDBJ whole genome shotgun (WGS) entry which is preliminary data.</text>
</comment>
<protein>
    <submittedName>
        <fullName evidence="2">Uncharacterized protein</fullName>
    </submittedName>
</protein>
<keyword evidence="3" id="KW-1185">Reference proteome</keyword>
<evidence type="ECO:0000256" key="1">
    <source>
        <dbReference type="SAM" id="MobiDB-lite"/>
    </source>
</evidence>
<gene>
    <name evidence="2" type="ORF">CLIB1423_09S01090</name>
</gene>
<dbReference type="EMBL" id="CAKXYY010000009">
    <property type="protein sequence ID" value="CAH2353023.1"/>
    <property type="molecule type" value="Genomic_DNA"/>
</dbReference>
<dbReference type="AlphaFoldDB" id="A0A9P0QQE6"/>
<feature type="compositionally biased region" description="Polar residues" evidence="1">
    <location>
        <begin position="1"/>
        <end position="20"/>
    </location>
</feature>
<evidence type="ECO:0000313" key="2">
    <source>
        <dbReference type="EMBL" id="CAH2353023.1"/>
    </source>
</evidence>
<reference evidence="2" key="1">
    <citation type="submission" date="2022-03" db="EMBL/GenBank/DDBJ databases">
        <authorList>
            <person name="Legras J.-L."/>
            <person name="Devillers H."/>
            <person name="Grondin C."/>
        </authorList>
    </citation>
    <scope>NUCLEOTIDE SEQUENCE</scope>
    <source>
        <strain evidence="2">CLIB 1423</strain>
    </source>
</reference>
<sequence>MPTSRSSNGKSRPASATNGNGYAKWTDSVRALPSNSESNDYLKPDYIEVNLNNSRKLIENINQLSENAENGIEISENINKSLLLVNNVSAALEWLEEV</sequence>
<feature type="region of interest" description="Disordered" evidence="1">
    <location>
        <begin position="1"/>
        <end position="23"/>
    </location>
</feature>
<proteinExistence type="predicted"/>
<accession>A0A9P0QQE6</accession>
<dbReference type="OrthoDB" id="4089805at2759"/>
<dbReference type="Proteomes" id="UP000837801">
    <property type="component" value="Unassembled WGS sequence"/>
</dbReference>
<name>A0A9P0QQE6_9ASCO</name>